<evidence type="ECO:0000256" key="1">
    <source>
        <dbReference type="SAM" id="Phobius"/>
    </source>
</evidence>
<sequence>MRKKIWDSILDRTDFIVIVFFSFTIFSILKFVIYIGLIPYDEGVITHIVASILGILVAVIVELIKSLKREKVHLILQIVILLISVAIIYRISTGFIFRFEINLVFYIVFNLIFSCYWEELNVSEKLRLCIGKLIDKIRLNPYFIGILILAIIIIELFFLLYKI</sequence>
<name>A0A1A7PV61_9PAST</name>
<dbReference type="AlphaFoldDB" id="A0A1A7PV61"/>
<gene>
    <name evidence="2" type="ORF">QV06_00565</name>
</gene>
<proteinExistence type="predicted"/>
<evidence type="ECO:0000313" key="2">
    <source>
        <dbReference type="EMBL" id="OBX05929.1"/>
    </source>
</evidence>
<dbReference type="STRING" id="505345.QV06_00565"/>
<keyword evidence="1" id="KW-1133">Transmembrane helix</keyword>
<feature type="transmembrane region" description="Helical" evidence="1">
    <location>
        <begin position="103"/>
        <end position="120"/>
    </location>
</feature>
<evidence type="ECO:0000313" key="3">
    <source>
        <dbReference type="Proteomes" id="UP000092626"/>
    </source>
</evidence>
<feature type="transmembrane region" description="Helical" evidence="1">
    <location>
        <begin position="15"/>
        <end position="38"/>
    </location>
</feature>
<keyword evidence="1" id="KW-0472">Membrane</keyword>
<dbReference type="EMBL" id="JTJR01000002">
    <property type="protein sequence ID" value="OBX05929.1"/>
    <property type="molecule type" value="Genomic_DNA"/>
</dbReference>
<reference evidence="2 3" key="1">
    <citation type="submission" date="2014-11" db="EMBL/GenBank/DDBJ databases">
        <title>Pan-genome of Gallibacterium spp.</title>
        <authorList>
            <person name="Kudirkiene E."/>
            <person name="Bojesen A.M."/>
        </authorList>
    </citation>
    <scope>NUCLEOTIDE SEQUENCE [LARGE SCALE GENOMIC DNA]</scope>
    <source>
        <strain evidence="2 3">59/S3/89</strain>
    </source>
</reference>
<keyword evidence="1" id="KW-0812">Transmembrane</keyword>
<organism evidence="2 3">
    <name type="scientific">Gallibacterium genomosp. 3</name>
    <dbReference type="NCBI Taxonomy" id="505345"/>
    <lineage>
        <taxon>Bacteria</taxon>
        <taxon>Pseudomonadati</taxon>
        <taxon>Pseudomonadota</taxon>
        <taxon>Gammaproteobacteria</taxon>
        <taxon>Pasteurellales</taxon>
        <taxon>Pasteurellaceae</taxon>
        <taxon>Gallibacterium</taxon>
    </lineage>
</organism>
<dbReference type="Proteomes" id="UP000092626">
    <property type="component" value="Unassembled WGS sequence"/>
</dbReference>
<comment type="caution">
    <text evidence="2">The sequence shown here is derived from an EMBL/GenBank/DDBJ whole genome shotgun (WGS) entry which is preliminary data.</text>
</comment>
<dbReference type="RefSeq" id="WP_065236474.1">
    <property type="nucleotide sequence ID" value="NZ_JTJR01000002.1"/>
</dbReference>
<accession>A0A1A7PV61</accession>
<protein>
    <submittedName>
        <fullName evidence="2">Uncharacterized protein</fullName>
    </submittedName>
</protein>
<feature type="transmembrane region" description="Helical" evidence="1">
    <location>
        <begin position="44"/>
        <end position="64"/>
    </location>
</feature>
<feature type="transmembrane region" description="Helical" evidence="1">
    <location>
        <begin position="141"/>
        <end position="161"/>
    </location>
</feature>
<feature type="transmembrane region" description="Helical" evidence="1">
    <location>
        <begin position="76"/>
        <end position="97"/>
    </location>
</feature>